<dbReference type="PANTHER" id="PTHR47691">
    <property type="entry name" value="REGULATOR-RELATED"/>
    <property type="match status" value="1"/>
</dbReference>
<dbReference type="EMBL" id="BAABDQ010000041">
    <property type="protein sequence ID" value="GAA3606236.1"/>
    <property type="molecule type" value="Genomic_DNA"/>
</dbReference>
<comment type="caution">
    <text evidence="2">The sequence shown here is derived from an EMBL/GenBank/DDBJ whole genome shotgun (WGS) entry which is preliminary data.</text>
</comment>
<keyword evidence="3" id="KW-1185">Reference proteome</keyword>
<sequence length="527" mass="56490">MAGRSSRWSLVLIVLVAAFFATWGLCALIRPGLPDDVALSLAGLSTAVLSLPLGVWASRQPTGTGALPPDEPRHSIVPRQLPAIPPGFVGRTAELESLTALLDSAPPGGEGLIVISAIDGMAGIGKTALAIRWAHLVAGRFPDGHLYVNLRGFDPAGDPVSWKDALRGFLDALDVPPERIPADAEAQAALYRSVMSERRMLIVLDNARDAEQVRPLVPGSPGSAVVVTSRNRLTSLTALQGSYPLTLDVLSDAEARHLLTHRLGRERIDTEPAAVDTLITLCAGLPLALTIVGAHGAVHPQFSLAALVTQIRDSEQSLDAFPSEDAPTDLRTVFSWSYRHLADPAARVFRLLGLHPGHEITVLAVASFAGIGRRAARGALSVLSAAYLVAELTAGRYSLHDLLRAYAGELAEAHEQGDDRTGAIDRLLAHYLHSAFRAAVLLHPRAGPLIDIPDHPPPRVVLAEIPGYAGAISWFETEHATLMATVRLAAETGRHTYAWQVPWTMEEYLDRRGSRREHKLSTGPTGR</sequence>
<name>A0ABP6ZHC9_9ACTN</name>
<dbReference type="Proteomes" id="UP001500630">
    <property type="component" value="Unassembled WGS sequence"/>
</dbReference>
<accession>A0ABP6ZHC9</accession>
<dbReference type="SUPFAM" id="SSF52540">
    <property type="entry name" value="P-loop containing nucleoside triphosphate hydrolases"/>
    <property type="match status" value="1"/>
</dbReference>
<dbReference type="InterPro" id="IPR002182">
    <property type="entry name" value="NB-ARC"/>
</dbReference>
<evidence type="ECO:0000313" key="2">
    <source>
        <dbReference type="EMBL" id="GAA3606236.1"/>
    </source>
</evidence>
<gene>
    <name evidence="2" type="ORF">GCM10022419_108870</name>
</gene>
<dbReference type="PRINTS" id="PR00364">
    <property type="entry name" value="DISEASERSIST"/>
</dbReference>
<dbReference type="RefSeq" id="WP_345574617.1">
    <property type="nucleotide sequence ID" value="NZ_BAABDQ010000041.1"/>
</dbReference>
<protein>
    <recommendedName>
        <fullName evidence="1">NB-ARC domain-containing protein</fullName>
    </recommendedName>
</protein>
<evidence type="ECO:0000313" key="3">
    <source>
        <dbReference type="Proteomes" id="UP001500630"/>
    </source>
</evidence>
<dbReference type="Pfam" id="PF00931">
    <property type="entry name" value="NB-ARC"/>
    <property type="match status" value="1"/>
</dbReference>
<feature type="domain" description="NB-ARC" evidence="1">
    <location>
        <begin position="115"/>
        <end position="262"/>
    </location>
</feature>
<organism evidence="2 3">
    <name type="scientific">Nonomuraea rosea</name>
    <dbReference type="NCBI Taxonomy" id="638574"/>
    <lineage>
        <taxon>Bacteria</taxon>
        <taxon>Bacillati</taxon>
        <taxon>Actinomycetota</taxon>
        <taxon>Actinomycetes</taxon>
        <taxon>Streptosporangiales</taxon>
        <taxon>Streptosporangiaceae</taxon>
        <taxon>Nonomuraea</taxon>
    </lineage>
</organism>
<dbReference type="InterPro" id="IPR027417">
    <property type="entry name" value="P-loop_NTPase"/>
</dbReference>
<proteinExistence type="predicted"/>
<dbReference type="Gene3D" id="3.40.50.300">
    <property type="entry name" value="P-loop containing nucleotide triphosphate hydrolases"/>
    <property type="match status" value="1"/>
</dbReference>
<dbReference type="PANTHER" id="PTHR47691:SF3">
    <property type="entry name" value="HTH-TYPE TRANSCRIPTIONAL REGULATOR RV0890C-RELATED"/>
    <property type="match status" value="1"/>
</dbReference>
<reference evidence="3" key="1">
    <citation type="journal article" date="2019" name="Int. J. Syst. Evol. Microbiol.">
        <title>The Global Catalogue of Microorganisms (GCM) 10K type strain sequencing project: providing services to taxonomists for standard genome sequencing and annotation.</title>
        <authorList>
            <consortium name="The Broad Institute Genomics Platform"/>
            <consortium name="The Broad Institute Genome Sequencing Center for Infectious Disease"/>
            <person name="Wu L."/>
            <person name="Ma J."/>
        </authorList>
    </citation>
    <scope>NUCLEOTIDE SEQUENCE [LARGE SCALE GENOMIC DNA]</scope>
    <source>
        <strain evidence="3">JCM 17326</strain>
    </source>
</reference>
<evidence type="ECO:0000259" key="1">
    <source>
        <dbReference type="Pfam" id="PF00931"/>
    </source>
</evidence>